<dbReference type="GO" id="GO:0045735">
    <property type="term" value="F:nutrient reservoir activity"/>
    <property type="evidence" value="ECO:0007669"/>
    <property type="project" value="UniProtKB-KW"/>
</dbReference>
<dbReference type="SUPFAM" id="SSF48431">
    <property type="entry name" value="Lipovitellin-phosvitin complex, superhelical domain"/>
    <property type="match status" value="1"/>
</dbReference>
<evidence type="ECO:0000256" key="2">
    <source>
        <dbReference type="ARBA" id="ARBA00022729"/>
    </source>
</evidence>
<dbReference type="Gene3D" id="2.20.80.10">
    <property type="entry name" value="Lipovitellin-phosvitin complex, chain A, domain 4"/>
    <property type="match status" value="1"/>
</dbReference>
<dbReference type="Gene3D" id="1.25.10.20">
    <property type="entry name" value="Vitellinogen, superhelical"/>
    <property type="match status" value="1"/>
</dbReference>
<feature type="domain" description="Vitellogenin" evidence="9">
    <location>
        <begin position="17"/>
        <end position="649"/>
    </location>
</feature>
<reference evidence="10" key="1">
    <citation type="submission" date="2020-06" db="EMBL/GenBank/DDBJ databases">
        <authorList>
            <consortium name="Wellcome Sanger Institute Data Sharing"/>
        </authorList>
    </citation>
    <scope>NUCLEOTIDE SEQUENCE [LARGE SCALE GENOMIC DNA]</scope>
</reference>
<evidence type="ECO:0000256" key="4">
    <source>
        <dbReference type="ARBA" id="ARBA00023157"/>
    </source>
</evidence>
<evidence type="ECO:0000256" key="1">
    <source>
        <dbReference type="ARBA" id="ARBA00022553"/>
    </source>
</evidence>
<keyword evidence="2 8" id="KW-0732">Signal</keyword>
<dbReference type="Pfam" id="PF09172">
    <property type="entry name" value="Vit_open_b-sht"/>
    <property type="match status" value="1"/>
</dbReference>
<feature type="chain" id="PRO_5034806565" evidence="8">
    <location>
        <begin position="20"/>
        <end position="1301"/>
    </location>
</feature>
<evidence type="ECO:0000256" key="6">
    <source>
        <dbReference type="PROSITE-ProRule" id="PRU00557"/>
    </source>
</evidence>
<dbReference type="SMART" id="SM00638">
    <property type="entry name" value="LPD_N"/>
    <property type="match status" value="1"/>
</dbReference>
<dbReference type="InterPro" id="IPR015816">
    <property type="entry name" value="Vitellinogen_b-sht_N"/>
</dbReference>
<feature type="region of interest" description="Disordered" evidence="7">
    <location>
        <begin position="1025"/>
        <end position="1050"/>
    </location>
</feature>
<dbReference type="SMART" id="SM01169">
    <property type="entry name" value="DUF1943"/>
    <property type="match status" value="1"/>
</dbReference>
<dbReference type="InterPro" id="IPR015819">
    <property type="entry name" value="Lipid_transp_b-sht_shell"/>
</dbReference>
<protein>
    <submittedName>
        <fullName evidence="10">Vitellogenin-1-like</fullName>
    </submittedName>
</protein>
<dbReference type="Pfam" id="PF01347">
    <property type="entry name" value="Vitellogenin_N"/>
    <property type="match status" value="1"/>
</dbReference>
<accession>A0A8C5I846</accession>
<feature type="compositionally biased region" description="Low complexity" evidence="7">
    <location>
        <begin position="1029"/>
        <end position="1050"/>
    </location>
</feature>
<dbReference type="Gene3D" id="2.30.230.10">
    <property type="entry name" value="Lipovitellin, beta-sheet shell regions, chain A"/>
    <property type="match status" value="1"/>
</dbReference>
<evidence type="ECO:0000259" key="9">
    <source>
        <dbReference type="PROSITE" id="PS51211"/>
    </source>
</evidence>
<dbReference type="Ensembl" id="ENSGWIT00000058716.1">
    <property type="protein sequence ID" value="ENSGWIP00000054491.1"/>
    <property type="gene ID" value="ENSGWIG00000025904.1"/>
</dbReference>
<keyword evidence="1" id="KW-0597">Phosphoprotein</keyword>
<reference evidence="10" key="3">
    <citation type="submission" date="2025-09" db="UniProtKB">
        <authorList>
            <consortium name="Ensembl"/>
        </authorList>
    </citation>
    <scope>IDENTIFICATION</scope>
</reference>
<dbReference type="FunFam" id="2.20.50.20:FF:000001">
    <property type="entry name" value="Vitellogenin 5"/>
    <property type="match status" value="1"/>
</dbReference>
<dbReference type="GO" id="GO:0071391">
    <property type="term" value="P:cellular response to estrogen stimulus"/>
    <property type="evidence" value="ECO:0007669"/>
    <property type="project" value="TreeGrafter"/>
</dbReference>
<feature type="signal peptide" evidence="8">
    <location>
        <begin position="1"/>
        <end position="19"/>
    </location>
</feature>
<dbReference type="SUPFAM" id="SSF56968">
    <property type="entry name" value="Lipovitellin-phosvitin complex, beta-sheet shell regions"/>
    <property type="match status" value="3"/>
</dbReference>
<dbReference type="PROSITE" id="PS51211">
    <property type="entry name" value="VITELLOGENIN"/>
    <property type="match status" value="1"/>
</dbReference>
<dbReference type="InterPro" id="IPR015817">
    <property type="entry name" value="Vitellinogen_open_b-sht_sub1"/>
</dbReference>
<dbReference type="InterPro" id="IPR015258">
    <property type="entry name" value="Vitellinogen_b-sht_shell"/>
</dbReference>
<dbReference type="GO" id="GO:0005319">
    <property type="term" value="F:lipid transporter activity"/>
    <property type="evidence" value="ECO:0007669"/>
    <property type="project" value="InterPro"/>
</dbReference>
<dbReference type="InterPro" id="IPR001747">
    <property type="entry name" value="Vitellogenin_N"/>
</dbReference>
<evidence type="ECO:0000256" key="7">
    <source>
        <dbReference type="SAM" id="MobiDB-lite"/>
    </source>
</evidence>
<dbReference type="Gene3D" id="2.20.50.20">
    <property type="entry name" value="Lipovitellin. Chain A, domain 3"/>
    <property type="match status" value="1"/>
</dbReference>
<organism evidence="10 11">
    <name type="scientific">Gouania willdenowi</name>
    <name type="common">Blunt-snouted clingfish</name>
    <name type="synonym">Lepadogaster willdenowi</name>
    <dbReference type="NCBI Taxonomy" id="441366"/>
    <lineage>
        <taxon>Eukaryota</taxon>
        <taxon>Metazoa</taxon>
        <taxon>Chordata</taxon>
        <taxon>Craniata</taxon>
        <taxon>Vertebrata</taxon>
        <taxon>Euteleostomi</taxon>
        <taxon>Actinopterygii</taxon>
        <taxon>Neopterygii</taxon>
        <taxon>Teleostei</taxon>
        <taxon>Neoteleostei</taxon>
        <taxon>Acanthomorphata</taxon>
        <taxon>Ovalentaria</taxon>
        <taxon>Blenniimorphae</taxon>
        <taxon>Blenniiformes</taxon>
        <taxon>Gobiesocoidei</taxon>
        <taxon>Gobiesocidae</taxon>
        <taxon>Gobiesocinae</taxon>
        <taxon>Gouania</taxon>
    </lineage>
</organism>
<dbReference type="Proteomes" id="UP000694680">
    <property type="component" value="Chromosome 4"/>
</dbReference>
<keyword evidence="11" id="KW-1185">Reference proteome</keyword>
<dbReference type="InterPro" id="IPR015255">
    <property type="entry name" value="Vitellinogen_open_b-sht"/>
</dbReference>
<dbReference type="InterPro" id="IPR011030">
    <property type="entry name" value="Lipovitellin_superhlx_dom"/>
</dbReference>
<evidence type="ECO:0000313" key="10">
    <source>
        <dbReference type="Ensembl" id="ENSGWIP00000054491.1"/>
    </source>
</evidence>
<reference evidence="10" key="2">
    <citation type="submission" date="2025-08" db="UniProtKB">
        <authorList>
            <consortium name="Ensembl"/>
        </authorList>
    </citation>
    <scope>IDENTIFICATION</scope>
</reference>
<keyword evidence="4 6" id="KW-1015">Disulfide bond</keyword>
<dbReference type="PANTHER" id="PTHR23345:SF9">
    <property type="entry name" value="VITELLOGENIN-RELATED"/>
    <property type="match status" value="1"/>
</dbReference>
<feature type="disulfide bond" evidence="6">
    <location>
        <begin position="197"/>
        <end position="200"/>
    </location>
</feature>
<dbReference type="InterPro" id="IPR050733">
    <property type="entry name" value="Vitellogenin/Apolipophorin"/>
</dbReference>
<proteinExistence type="predicted"/>
<dbReference type="GO" id="GO:0032355">
    <property type="term" value="P:response to estradiol"/>
    <property type="evidence" value="ECO:0007669"/>
    <property type="project" value="TreeGrafter"/>
</dbReference>
<gene>
    <name evidence="10" type="primary">LOC114461809</name>
</gene>
<evidence type="ECO:0000313" key="11">
    <source>
        <dbReference type="Proteomes" id="UP000694680"/>
    </source>
</evidence>
<dbReference type="Pfam" id="PF09175">
    <property type="entry name" value="Vit_b-sht_shell"/>
    <property type="match status" value="1"/>
</dbReference>
<comment type="caution">
    <text evidence="6">Lacks conserved residue(s) required for the propagation of feature annotation.</text>
</comment>
<evidence type="ECO:0000256" key="3">
    <source>
        <dbReference type="ARBA" id="ARBA00022761"/>
    </source>
</evidence>
<dbReference type="FunFam" id="2.30.230.10:FF:000002">
    <property type="entry name" value="Vitellogenin 7"/>
    <property type="match status" value="1"/>
</dbReference>
<dbReference type="SMART" id="SM01170">
    <property type="entry name" value="DUF1944"/>
    <property type="match status" value="1"/>
</dbReference>
<dbReference type="PANTHER" id="PTHR23345">
    <property type="entry name" value="VITELLOGENIN-RELATED"/>
    <property type="match status" value="1"/>
</dbReference>
<keyword evidence="5" id="KW-0325">Glycoprotein</keyword>
<evidence type="ECO:0000256" key="5">
    <source>
        <dbReference type="ARBA" id="ARBA00023180"/>
    </source>
</evidence>
<evidence type="ECO:0000256" key="8">
    <source>
        <dbReference type="SAM" id="SignalP"/>
    </source>
</evidence>
<dbReference type="InterPro" id="IPR037088">
    <property type="entry name" value="Vitellinogen_b-sht_shell_sf"/>
</dbReference>
<sequence length="1301" mass="145563">MRAVVLTLLLAFVVPHFAAHQTYVYKYEALLLGGLPEQGLARAGLKLSSKVHITAEANNQYMLKLVEPELFEYSGVWPKGSFTSAVKLTSALRPQLTVPIKFEYTNGVVGRVLVPEGVSVMVANIYKGILNVLQLNIKETQNTYEMQEAGVQGMCKTLYTITEHEEAGLMHLIKVRDMNHCQEKIIKDLGLAYTEKCEKCQQHYKNLNGATTYSYTLKLESDGLLIKNATVRELIQFAPFNQMKGSAQMETKQYLVLLDVQQSRVAPIQAHYVPHESLKYEFSTELLQTPIQLFKIDNVHSQIMKTLDHLISHNMERVHEDAPLKFLELVQLVRATLASLVFHVLFRQWILDAVPVIGTEVTFKFIREEIKADTITLPEAAQALIASIHMVTANHEVVRELKVRRSFHKEKILNNPALREIVFLGYGTMLHKYSIEMAAYPEDFVRPIIEGLKEAVDSDRTEDIILLLKVLGNAGYHTTLKPITKFLPIHGTVGAKMPFRVNAEAIMALRNIAKKEHKMVQSLAVQLYMDKTLHPELRMLACIVLFETKPHMGLVLSLATSVKTEKNLQVASFTYSHMKSLTRSISPMHASLAAACDVAIKILSHQKDRLSSRYSRAMHIDTFNYPFMVGAAASAFYINDAATIMPRSIVAKTTAYFTGVAADVLEVGVRAEGIQEALAKHPELLENTDRMTKMKRAIKALSYLRSQPNSKPLASIYIKFFGQEIAFANFDKAVIEQAIALATGPQLRQLGRALLSQAPYHLTKSLLISEMRRIIPTTAGFPMELSQYTAAVAAANVKENFQLADLLNTNVELETEIQPSVAVNTFAVMGVNTEKLQAALLLRAKLSSVVPAHIKANLNFLEYNFKIQALPVSVPEKLADLQVETFAVSRNIEDFSEKITQIVPAEILQQFLQFEFVLVKMTTKVPEIKKKYCKSAVGLMGCLRVESQNAAFLKSNSSFLPSFIILIKNNAFMVLVEKIAESLEIELQLGSKAAEKLMKRINLSEEDLSEARPILNKLRKLLVPQNRNSSSSSSSSSSQSNSTSSSSSSSRSSARIVNVNIFYANTLVFHNHRESSVNIFNKFLGSKLAPALALILRVVRADKQMQGYQVALYLDKDNARLQFILASLAADSNWRLCADGVVLSKNKTTTEITWGDKCKQYGLRFSAETGVVKSSPAARLRVSWERVPSALKEIKNFPNMRAVLTHGKDKVRQISVAVVARSQRALDFIWKTVTIIQVNSVTFISVVVDHRKCFCPQNRSYNYTMHLPVTLPLEEIRNVIPFNDAINKAHYVFAKAAAGKR</sequence>
<keyword evidence="3" id="KW-0758">Storage protein</keyword>
<dbReference type="Gene3D" id="2.20.90.10">
    <property type="entry name" value="Vitellinogen, beta-sheet shell domain"/>
    <property type="match status" value="1"/>
</dbReference>
<feature type="disulfide bond" evidence="6">
    <location>
        <begin position="155"/>
        <end position="181"/>
    </location>
</feature>
<name>A0A8C5I846_GOUWI</name>